<feature type="compositionally biased region" description="Basic and acidic residues" evidence="1">
    <location>
        <begin position="1"/>
        <end position="14"/>
    </location>
</feature>
<comment type="caution">
    <text evidence="2">The sequence shown here is derived from an EMBL/GenBank/DDBJ whole genome shotgun (WGS) entry which is preliminary data.</text>
</comment>
<dbReference type="EMBL" id="JARBHB010000001">
    <property type="protein sequence ID" value="KAJ8896278.1"/>
    <property type="molecule type" value="Genomic_DNA"/>
</dbReference>
<feature type="region of interest" description="Disordered" evidence="1">
    <location>
        <begin position="1"/>
        <end position="37"/>
    </location>
</feature>
<reference evidence="2 3" key="1">
    <citation type="submission" date="2023-02" db="EMBL/GenBank/DDBJ databases">
        <title>LHISI_Scaffold_Assembly.</title>
        <authorList>
            <person name="Stuart O.P."/>
            <person name="Cleave R."/>
            <person name="Magrath M.J.L."/>
            <person name="Mikheyev A.S."/>
        </authorList>
    </citation>
    <scope>NUCLEOTIDE SEQUENCE [LARGE SCALE GENOMIC DNA]</scope>
    <source>
        <strain evidence="2">Daus_M_001</strain>
        <tissue evidence="2">Leg muscle</tissue>
    </source>
</reference>
<dbReference type="Proteomes" id="UP001159363">
    <property type="component" value="Chromosome 1"/>
</dbReference>
<evidence type="ECO:0000313" key="3">
    <source>
        <dbReference type="Proteomes" id="UP001159363"/>
    </source>
</evidence>
<organism evidence="2 3">
    <name type="scientific">Dryococelus australis</name>
    <dbReference type="NCBI Taxonomy" id="614101"/>
    <lineage>
        <taxon>Eukaryota</taxon>
        <taxon>Metazoa</taxon>
        <taxon>Ecdysozoa</taxon>
        <taxon>Arthropoda</taxon>
        <taxon>Hexapoda</taxon>
        <taxon>Insecta</taxon>
        <taxon>Pterygota</taxon>
        <taxon>Neoptera</taxon>
        <taxon>Polyneoptera</taxon>
        <taxon>Phasmatodea</taxon>
        <taxon>Verophasmatodea</taxon>
        <taxon>Anareolatae</taxon>
        <taxon>Phasmatidae</taxon>
        <taxon>Eurycanthinae</taxon>
        <taxon>Dryococelus</taxon>
    </lineage>
</organism>
<keyword evidence="3" id="KW-1185">Reference proteome</keyword>
<evidence type="ECO:0000313" key="2">
    <source>
        <dbReference type="EMBL" id="KAJ8896278.1"/>
    </source>
</evidence>
<name>A0ABQ9IHW0_9NEOP</name>
<proteinExistence type="predicted"/>
<evidence type="ECO:0000256" key="1">
    <source>
        <dbReference type="SAM" id="MobiDB-lite"/>
    </source>
</evidence>
<gene>
    <name evidence="2" type="ORF">PR048_001622</name>
</gene>
<protein>
    <submittedName>
        <fullName evidence="2">Uncharacterized protein</fullName>
    </submittedName>
</protein>
<feature type="region of interest" description="Disordered" evidence="1">
    <location>
        <begin position="343"/>
        <end position="395"/>
    </location>
</feature>
<feature type="compositionally biased region" description="Basic and acidic residues" evidence="1">
    <location>
        <begin position="381"/>
        <end position="390"/>
    </location>
</feature>
<sequence length="565" mass="62297">MRGRGKREIPEKTRRAVASSGTIPTCENPGVARPGTEPDMFESNWLVSQTSFTDWKREILTESGKLSRIRLCSLYREQPLSTKARREVVGRFCDARGNRTRGGSCRRPWLLRGIRLPALDNLASSPADGFKTFLIPTSIQSVGLTTIYLVFHWLLAVVSCASGLRDSGIKIDGTPGILYYSPPTRGEPGSIPRGVAPGFSHVGIVPDDASGRRVFLQGSPISPCLCIPALLITHFTSTLSALKTSLLRAARLTTQRLPAFTFLERHCCKRVRGGVCVDTTVESKSKYTMVPNSSRSIDLLIRKSKVPSRERLRRSELLRDEGLRNVSAMILWGDFGKPRNTKFRRVGSGIETGSSGRGNTRAGETGNSEETLSGTILTRENPGRPHRESNPGRGAFRSIRGVKLNSIHILPQSERAPTTLLSKDVSQLAQGALSRARCLSLATTRKARCSVLASLRERVLPRNHELPVFEGKRRFLVPRRPSLSGARMLFSLDVLAGEQFNVGTRGLVVRSQRDRSTSSLVYGLFCRVTLPPSCDGKTVQSRAQVPGWVRCFPTEMPNPFLEPRP</sequence>
<feature type="compositionally biased region" description="Polar residues" evidence="1">
    <location>
        <begin position="365"/>
        <end position="378"/>
    </location>
</feature>
<accession>A0ABQ9IHW0</accession>